<dbReference type="SUPFAM" id="SSF109604">
    <property type="entry name" value="HD-domain/PDEase-like"/>
    <property type="match status" value="1"/>
</dbReference>
<dbReference type="InterPro" id="IPR006674">
    <property type="entry name" value="HD_domain"/>
</dbReference>
<dbReference type="Gene3D" id="1.10.472.50">
    <property type="entry name" value="HD-domain/PDEase-like"/>
    <property type="match status" value="1"/>
</dbReference>
<dbReference type="Proteomes" id="UP000008983">
    <property type="component" value="Unassembled WGS sequence"/>
</dbReference>
<dbReference type="OMA" id="GHDWFHI"/>
<dbReference type="Pfam" id="PF01966">
    <property type="entry name" value="HD"/>
    <property type="match status" value="1"/>
</dbReference>
<dbReference type="EMBL" id="GL984337">
    <property type="protein sequence ID" value="EGR27663.1"/>
    <property type="molecule type" value="Genomic_DNA"/>
</dbReference>
<protein>
    <submittedName>
        <fullName evidence="2">Metal dependent phosphohydrolase, putative</fullName>
    </submittedName>
</protein>
<keyword evidence="3" id="KW-1185">Reference proteome</keyword>
<dbReference type="OrthoDB" id="16547at2759"/>
<dbReference type="AlphaFoldDB" id="G0R4E4"/>
<dbReference type="RefSeq" id="XP_004025115.1">
    <property type="nucleotide sequence ID" value="XM_004025066.1"/>
</dbReference>
<evidence type="ECO:0000313" key="2">
    <source>
        <dbReference type="EMBL" id="EGR27663.1"/>
    </source>
</evidence>
<dbReference type="PROSITE" id="PS51831">
    <property type="entry name" value="HD"/>
    <property type="match status" value="1"/>
</dbReference>
<dbReference type="PANTHER" id="PTHR33594">
    <property type="entry name" value="SUPERFAMILY HYDROLASE, PUTATIVE (AFU_ORTHOLOGUE AFUA_1G03035)-RELATED"/>
    <property type="match status" value="1"/>
</dbReference>
<sequence>MDIIIQKTQTFVQETLKNAEKGHDYDHVERVWKYSLKIAQLEEQKNTQQKINFLVLQLAALLHDIADYKFHAGNEDIGPQTASDFLKNTGLVDQGTIDQVTHIIINISFKGAQVQNTMKSLEGLIVQDADRLDALGAVGIARCFAYGGFKNRALYDPQIQPVLHNSSDAYKKNQSPSLNHFYEKLFHLKDQMNTQSGKELAEKRHDFMVEFVNRFKQEWEGNQ</sequence>
<gene>
    <name evidence="2" type="ORF">IMG5_191660</name>
</gene>
<dbReference type="PANTHER" id="PTHR33594:SF1">
    <property type="entry name" value="HD_PDEASE DOMAIN-CONTAINING PROTEIN"/>
    <property type="match status" value="1"/>
</dbReference>
<reference evidence="2 3" key="1">
    <citation type="submission" date="2011-07" db="EMBL/GenBank/DDBJ databases">
        <authorList>
            <person name="Coyne R."/>
            <person name="Brami D."/>
            <person name="Johnson J."/>
            <person name="Hostetler J."/>
            <person name="Hannick L."/>
            <person name="Clark T."/>
            <person name="Cassidy-Hanley D."/>
            <person name="Inman J."/>
        </authorList>
    </citation>
    <scope>NUCLEOTIDE SEQUENCE [LARGE SCALE GENOMIC DNA]</scope>
    <source>
        <strain evidence="2 3">G5</strain>
    </source>
</reference>
<dbReference type="GeneID" id="14903733"/>
<proteinExistence type="predicted"/>
<dbReference type="CDD" id="cd00077">
    <property type="entry name" value="HDc"/>
    <property type="match status" value="1"/>
</dbReference>
<name>G0R4E4_ICHMU</name>
<dbReference type="InParanoid" id="G0R4E4"/>
<dbReference type="SMART" id="SM00471">
    <property type="entry name" value="HDc"/>
    <property type="match status" value="1"/>
</dbReference>
<dbReference type="InterPro" id="IPR003607">
    <property type="entry name" value="HD/PDEase_dom"/>
</dbReference>
<dbReference type="eggNOG" id="ENOG502QSR7">
    <property type="taxonomic scope" value="Eukaryota"/>
</dbReference>
<organism evidence="2 3">
    <name type="scientific">Ichthyophthirius multifiliis</name>
    <name type="common">White spot disease agent</name>
    <name type="synonym">Ich</name>
    <dbReference type="NCBI Taxonomy" id="5932"/>
    <lineage>
        <taxon>Eukaryota</taxon>
        <taxon>Sar</taxon>
        <taxon>Alveolata</taxon>
        <taxon>Ciliophora</taxon>
        <taxon>Intramacronucleata</taxon>
        <taxon>Oligohymenophorea</taxon>
        <taxon>Hymenostomatida</taxon>
        <taxon>Ophryoglenina</taxon>
        <taxon>Ichthyophthirius</taxon>
    </lineage>
</organism>
<evidence type="ECO:0000259" key="1">
    <source>
        <dbReference type="PROSITE" id="PS51831"/>
    </source>
</evidence>
<dbReference type="Gene3D" id="1.20.58.1910">
    <property type="match status" value="1"/>
</dbReference>
<evidence type="ECO:0000313" key="3">
    <source>
        <dbReference type="Proteomes" id="UP000008983"/>
    </source>
</evidence>
<feature type="domain" description="HD" evidence="1">
    <location>
        <begin position="24"/>
        <end position="135"/>
    </location>
</feature>
<dbReference type="STRING" id="857967.G0R4E4"/>
<accession>G0R4E4</accession>